<feature type="modified residue" description="4-aspartylphosphate" evidence="7">
    <location>
        <position position="1124"/>
    </location>
</feature>
<dbReference type="CDD" id="cd17574">
    <property type="entry name" value="REC_OmpR"/>
    <property type="match status" value="1"/>
</dbReference>
<dbReference type="InterPro" id="IPR011047">
    <property type="entry name" value="Quinoprotein_ADH-like_sf"/>
</dbReference>
<dbReference type="InterPro" id="IPR018062">
    <property type="entry name" value="HTH_AraC-typ_CS"/>
</dbReference>
<dbReference type="SMART" id="SM00388">
    <property type="entry name" value="HisKA"/>
    <property type="match status" value="1"/>
</dbReference>
<dbReference type="InterPro" id="IPR001789">
    <property type="entry name" value="Sig_transdc_resp-reg_receiver"/>
</dbReference>
<dbReference type="FunFam" id="2.130.10.10:FF:000891">
    <property type="entry name" value="Two-component system sensor histidine kinase/response regulator, hybrid (One-component system)"/>
    <property type="match status" value="1"/>
</dbReference>
<evidence type="ECO:0000259" key="12">
    <source>
        <dbReference type="PROSITE" id="PS50110"/>
    </source>
</evidence>
<dbReference type="InterPro" id="IPR009057">
    <property type="entry name" value="Homeodomain-like_sf"/>
</dbReference>
<dbReference type="SUPFAM" id="SSF50998">
    <property type="entry name" value="Quinoprotein alcohol dehydrogenase-like"/>
    <property type="match status" value="1"/>
</dbReference>
<reference evidence="13" key="1">
    <citation type="submission" date="2016-04" db="EMBL/GenBank/DDBJ databases">
        <authorList>
            <person name="Evans L.H."/>
            <person name="Alamgir A."/>
            <person name="Owens N."/>
            <person name="Weber N.D."/>
            <person name="Virtaneva K."/>
            <person name="Barbian K."/>
            <person name="Babar A."/>
            <person name="Rosenke K."/>
        </authorList>
    </citation>
    <scope>NUCLEOTIDE SEQUENCE</scope>
    <source>
        <strain evidence="13">86-1</strain>
    </source>
</reference>
<dbReference type="SMART" id="SM00448">
    <property type="entry name" value="REC"/>
    <property type="match status" value="1"/>
</dbReference>
<dbReference type="FunFam" id="2.60.40.10:FF:000791">
    <property type="entry name" value="Two-component system sensor histidine kinase/response regulator"/>
    <property type="match status" value="1"/>
</dbReference>
<evidence type="ECO:0000313" key="13">
    <source>
        <dbReference type="EMBL" id="SBV98161.1"/>
    </source>
</evidence>
<protein>
    <recommendedName>
        <fullName evidence="2">histidine kinase</fullName>
        <ecNumber evidence="2">2.7.13.3</ecNumber>
    </recommendedName>
</protein>
<dbReference type="Pfam" id="PF00072">
    <property type="entry name" value="Response_reg"/>
    <property type="match status" value="1"/>
</dbReference>
<evidence type="ECO:0000259" key="11">
    <source>
        <dbReference type="PROSITE" id="PS50109"/>
    </source>
</evidence>
<dbReference type="InterPro" id="IPR011123">
    <property type="entry name" value="Y_Y_Y"/>
</dbReference>
<comment type="catalytic activity">
    <reaction evidence="1">
        <text>ATP + protein L-histidine = ADP + protein N-phospho-L-histidine.</text>
        <dbReference type="EC" id="2.7.13.3"/>
    </reaction>
</comment>
<keyword evidence="8" id="KW-0812">Transmembrane</keyword>
<evidence type="ECO:0000256" key="4">
    <source>
        <dbReference type="ARBA" id="ARBA00023015"/>
    </source>
</evidence>
<dbReference type="InterPro" id="IPR003594">
    <property type="entry name" value="HATPase_dom"/>
</dbReference>
<dbReference type="InterPro" id="IPR003661">
    <property type="entry name" value="HisK_dim/P_dom"/>
</dbReference>
<dbReference type="InterPro" id="IPR018060">
    <property type="entry name" value="HTH_AraC"/>
</dbReference>
<evidence type="ECO:0000259" key="10">
    <source>
        <dbReference type="PROSITE" id="PS01124"/>
    </source>
</evidence>
<dbReference type="Pfam" id="PF00512">
    <property type="entry name" value="HisKA"/>
    <property type="match status" value="1"/>
</dbReference>
<dbReference type="GO" id="GO:0000155">
    <property type="term" value="F:phosphorelay sensor kinase activity"/>
    <property type="evidence" value="ECO:0007669"/>
    <property type="project" value="InterPro"/>
</dbReference>
<accession>A0A212JFG7</accession>
<dbReference type="InterPro" id="IPR015943">
    <property type="entry name" value="WD40/YVTN_repeat-like_dom_sf"/>
</dbReference>
<dbReference type="Gene3D" id="3.30.565.10">
    <property type="entry name" value="Histidine kinase-like ATPase, C-terminal domain"/>
    <property type="match status" value="1"/>
</dbReference>
<feature type="signal peptide" evidence="9">
    <location>
        <begin position="1"/>
        <end position="27"/>
    </location>
</feature>
<dbReference type="Pfam" id="PF07494">
    <property type="entry name" value="Reg_prop"/>
    <property type="match status" value="7"/>
</dbReference>
<feature type="domain" description="Response regulatory" evidence="12">
    <location>
        <begin position="1077"/>
        <end position="1191"/>
    </location>
</feature>
<dbReference type="InterPro" id="IPR005467">
    <property type="entry name" value="His_kinase_dom"/>
</dbReference>
<dbReference type="Gene3D" id="3.40.50.2300">
    <property type="match status" value="1"/>
</dbReference>
<evidence type="ECO:0000256" key="9">
    <source>
        <dbReference type="SAM" id="SignalP"/>
    </source>
</evidence>
<dbReference type="EMBL" id="FLUM01000001">
    <property type="protein sequence ID" value="SBV98161.1"/>
    <property type="molecule type" value="Genomic_DNA"/>
</dbReference>
<name>A0A212JFG7_9BACT</name>
<dbReference type="PANTHER" id="PTHR43547:SF2">
    <property type="entry name" value="HYBRID SIGNAL TRANSDUCTION HISTIDINE KINASE C"/>
    <property type="match status" value="1"/>
</dbReference>
<proteinExistence type="predicted"/>
<keyword evidence="6" id="KW-0804">Transcription</keyword>
<keyword evidence="8" id="KW-0472">Membrane</keyword>
<dbReference type="FunFam" id="1.10.287.130:FF:000045">
    <property type="entry name" value="Two-component system sensor histidine kinase/response regulator"/>
    <property type="match status" value="1"/>
</dbReference>
<dbReference type="RefSeq" id="WP_296940635.1">
    <property type="nucleotide sequence ID" value="NZ_LT599032.1"/>
</dbReference>
<dbReference type="InterPro" id="IPR011006">
    <property type="entry name" value="CheY-like_superfamily"/>
</dbReference>
<dbReference type="Gene3D" id="2.130.10.10">
    <property type="entry name" value="YVTN repeat-like/Quinoprotein amine dehydrogenase"/>
    <property type="match status" value="2"/>
</dbReference>
<dbReference type="InterPro" id="IPR036890">
    <property type="entry name" value="HATPase_C_sf"/>
</dbReference>
<evidence type="ECO:0000256" key="7">
    <source>
        <dbReference type="PROSITE-ProRule" id="PRU00169"/>
    </source>
</evidence>
<keyword evidence="4" id="KW-0805">Transcription regulation</keyword>
<dbReference type="EC" id="2.7.13.3" evidence="2"/>
<feature type="chain" id="PRO_5013233648" description="histidine kinase" evidence="9">
    <location>
        <begin position="28"/>
        <end position="1329"/>
    </location>
</feature>
<dbReference type="PROSITE" id="PS50110">
    <property type="entry name" value="RESPONSE_REGULATORY"/>
    <property type="match status" value="1"/>
</dbReference>
<sequence>MRLNTLKFFLCLSLCFVITGLSSQSTQYYFSHYGIREGLSQNTVNAILQDRTGFLWVGTKDGLNRFDGFSFRTFKRDILDKNSIGNNYIKVLHEDNRGKIWVGTDAGIYVYDPYTEQFNQFLVQADNKVIINKTISAIEGNGSYIWIAVESQGIFCYDVQSGLLKNFDLKSHDISSNIECLKEDRNGVLWLGSYGEGLFYSKDNLKTIREFTDDKGEKVFRDDVILKIISGAYNCLYVGSVKEGLKELSLSSGKVRDLLQIDNNNEKIFIRDIMINSDNELWLGTESGIYVYNLRTNSYLHLESSFYDPYSLSDNAIYCLCKDREEGIWIGSYFGGLNYYPKQYTHFNKYYPTDTSNGLRGKRVREFCADSSGLIWISTEDGGLSNYNPQTNKISFFEPSRAFSNVQCLLPDGDNLWVGTFSKGVKVINRNTGHIKSYNKGNTPNSLNDDNIFAMLRTSDGTIYLGTLFGLLKYNRTTDDFFAIPELNGKFIYDIKEDRHGDLWLATYSDGVFCYDINKKKWKNYLHNEADEHSLPYNKVTSIFEDSRHQIWVTTQGRGFCRFDPSTETFIRYDERNGLPNDVIYQIVEDDKGFFWITSNKGLICFNPSDNFIKNYTVVDGILSNQFNYRSGFKSDDGSLFMGSIDGFIRFEPKDFSESKYKPTPVITDFLLYNKRVSVGERKSPLYRSIIYTDSLILSSKQNSFSFRVAALSYLSPHTNILKYKLEGFDKDWLSMTESPLINYSNLKYGDYVFRLKISDPTMPSIGNEKILFIRILPPFYLSPWAYVFYVLIFGSFVYYTVYNIRKRSTMRERREMEKFEQRKALEIYDAKIRFFTDVAHEIRTPLTLIKGPLENILLTDYIDDMIRDDLNIMNHNTDRLLNLTNQLLDFQKIESKGLQLSFTECNISDILRGCYLQFKLSTQQMNLNFMLRLPDKDLYAHIDKEAFTKIISNLFSNAMKYAQTYIEVKLDVDDEKRELRVVIKNDGNIISPDMREEVFKPFVRLNNLETSKPLPGTGIGLALSRSLAKLHQGGLYIEDYIDCNSFCLVLPTTAYDEKALPLPAIVQPEDPSSRLAILIVEDDPELLAFIVKQLSAYTIFTATDGKEALNVLDSNIVNLIITDVMMPHMDGFELCRILKSNIDYSHIPVILLTAKTNLRSKIEGLEAGADMYIEKPFSVEYLRACASNLIHNRIKLKEIFVNSPLVAANSMAFTKADEDFLKKMNEIILDNIDNPEFNMDDMVGILHMSRSVFYRKIKGILNMNPNEYLRLERLKKAAELLLAGNSRINEVCYLVGFNSPSYFAKCFQKQFGILPKDFVTSKKQMSRD</sequence>
<dbReference type="SUPFAM" id="SSF46689">
    <property type="entry name" value="Homeodomain-like"/>
    <property type="match status" value="1"/>
</dbReference>
<keyword evidence="8" id="KW-1133">Transmembrane helix</keyword>
<feature type="transmembrane region" description="Helical" evidence="8">
    <location>
        <begin position="785"/>
        <end position="805"/>
    </location>
</feature>
<dbReference type="Pfam" id="PF02518">
    <property type="entry name" value="HATPase_c"/>
    <property type="match status" value="1"/>
</dbReference>
<dbReference type="GO" id="GO:0043565">
    <property type="term" value="F:sequence-specific DNA binding"/>
    <property type="evidence" value="ECO:0007669"/>
    <property type="project" value="InterPro"/>
</dbReference>
<dbReference type="SUPFAM" id="SSF63829">
    <property type="entry name" value="Calcium-dependent phosphotriesterase"/>
    <property type="match status" value="1"/>
</dbReference>
<dbReference type="SMART" id="SM00342">
    <property type="entry name" value="HTH_ARAC"/>
    <property type="match status" value="1"/>
</dbReference>
<dbReference type="GO" id="GO:0003700">
    <property type="term" value="F:DNA-binding transcription factor activity"/>
    <property type="evidence" value="ECO:0007669"/>
    <property type="project" value="InterPro"/>
</dbReference>
<dbReference type="PROSITE" id="PS50109">
    <property type="entry name" value="HIS_KIN"/>
    <property type="match status" value="1"/>
</dbReference>
<dbReference type="SUPFAM" id="SSF47384">
    <property type="entry name" value="Homodimeric domain of signal transducing histidine kinase"/>
    <property type="match status" value="1"/>
</dbReference>
<dbReference type="Pfam" id="PF12833">
    <property type="entry name" value="HTH_18"/>
    <property type="match status" value="1"/>
</dbReference>
<evidence type="ECO:0000256" key="3">
    <source>
        <dbReference type="ARBA" id="ARBA00022553"/>
    </source>
</evidence>
<dbReference type="SUPFAM" id="SSF55874">
    <property type="entry name" value="ATPase domain of HSP90 chaperone/DNA topoisomerase II/histidine kinase"/>
    <property type="match status" value="1"/>
</dbReference>
<gene>
    <name evidence="13" type="ORF">KL86DYS1_12097</name>
</gene>
<dbReference type="InterPro" id="IPR036097">
    <property type="entry name" value="HisK_dim/P_sf"/>
</dbReference>
<dbReference type="Gene3D" id="1.10.10.60">
    <property type="entry name" value="Homeodomain-like"/>
    <property type="match status" value="1"/>
</dbReference>
<organism evidence="13">
    <name type="scientific">uncultured Dysgonomonas sp</name>
    <dbReference type="NCBI Taxonomy" id="206096"/>
    <lineage>
        <taxon>Bacteria</taxon>
        <taxon>Pseudomonadati</taxon>
        <taxon>Bacteroidota</taxon>
        <taxon>Bacteroidia</taxon>
        <taxon>Bacteroidales</taxon>
        <taxon>Dysgonomonadaceae</taxon>
        <taxon>Dysgonomonas</taxon>
        <taxon>environmental samples</taxon>
    </lineage>
</organism>
<evidence type="ECO:0000256" key="1">
    <source>
        <dbReference type="ARBA" id="ARBA00000085"/>
    </source>
</evidence>
<keyword evidence="9" id="KW-0732">Signal</keyword>
<keyword evidence="3 7" id="KW-0597">Phosphoprotein</keyword>
<dbReference type="CDD" id="cd00082">
    <property type="entry name" value="HisKA"/>
    <property type="match status" value="1"/>
</dbReference>
<dbReference type="PROSITE" id="PS00041">
    <property type="entry name" value="HTH_ARAC_FAMILY_1"/>
    <property type="match status" value="1"/>
</dbReference>
<dbReference type="PROSITE" id="PS01124">
    <property type="entry name" value="HTH_ARAC_FAMILY_2"/>
    <property type="match status" value="1"/>
</dbReference>
<dbReference type="InterPro" id="IPR013783">
    <property type="entry name" value="Ig-like_fold"/>
</dbReference>
<dbReference type="Gene3D" id="1.10.287.130">
    <property type="match status" value="1"/>
</dbReference>
<feature type="domain" description="Histidine kinase" evidence="11">
    <location>
        <begin position="838"/>
        <end position="1055"/>
    </location>
</feature>
<evidence type="ECO:0000256" key="5">
    <source>
        <dbReference type="ARBA" id="ARBA00023125"/>
    </source>
</evidence>
<feature type="domain" description="HTH araC/xylS-type" evidence="10">
    <location>
        <begin position="1223"/>
        <end position="1322"/>
    </location>
</feature>
<dbReference type="PANTHER" id="PTHR43547">
    <property type="entry name" value="TWO-COMPONENT HISTIDINE KINASE"/>
    <property type="match status" value="1"/>
</dbReference>
<dbReference type="SUPFAM" id="SSF52172">
    <property type="entry name" value="CheY-like"/>
    <property type="match status" value="1"/>
</dbReference>
<keyword evidence="5" id="KW-0238">DNA-binding</keyword>
<evidence type="ECO:0000256" key="6">
    <source>
        <dbReference type="ARBA" id="ARBA00023163"/>
    </source>
</evidence>
<evidence type="ECO:0000256" key="8">
    <source>
        <dbReference type="SAM" id="Phobius"/>
    </source>
</evidence>
<dbReference type="InterPro" id="IPR011110">
    <property type="entry name" value="Reg_prop"/>
</dbReference>
<dbReference type="Pfam" id="PF07495">
    <property type="entry name" value="Y_Y_Y"/>
    <property type="match status" value="1"/>
</dbReference>
<evidence type="ECO:0000256" key="2">
    <source>
        <dbReference type="ARBA" id="ARBA00012438"/>
    </source>
</evidence>
<dbReference type="SMART" id="SM00387">
    <property type="entry name" value="HATPase_c"/>
    <property type="match status" value="1"/>
</dbReference>
<dbReference type="Gene3D" id="2.60.40.10">
    <property type="entry name" value="Immunoglobulins"/>
    <property type="match status" value="1"/>
</dbReference>